<dbReference type="InterPro" id="IPR011009">
    <property type="entry name" value="Kinase-like_dom_sf"/>
</dbReference>
<dbReference type="PANTHER" id="PTHR39179">
    <property type="entry name" value="SPORE COAT PROTEIN I"/>
    <property type="match status" value="1"/>
</dbReference>
<evidence type="ECO:0000313" key="2">
    <source>
        <dbReference type="Proteomes" id="UP000501868"/>
    </source>
</evidence>
<keyword evidence="1" id="KW-0167">Capsid protein</keyword>
<reference evidence="1 2" key="2">
    <citation type="submission" date="2020-04" db="EMBL/GenBank/DDBJ databases">
        <authorList>
            <person name="Fomenkov A."/>
            <person name="Anton B.P."/>
            <person name="Roberts R.J."/>
        </authorList>
    </citation>
    <scope>NUCLEOTIDE SEQUENCE [LARGE SCALE GENOMIC DNA]</scope>
    <source>
        <strain evidence="1 2">S2</strain>
    </source>
</reference>
<dbReference type="AlphaFoldDB" id="A0A6H1P9Z8"/>
<protein>
    <submittedName>
        <fullName evidence="1">Spore coat protein YutH</fullName>
    </submittedName>
</protein>
<dbReference type="EMBL" id="CP051128">
    <property type="protein sequence ID" value="QIZ10454.1"/>
    <property type="molecule type" value="Genomic_DNA"/>
</dbReference>
<dbReference type="Gene3D" id="3.90.1200.10">
    <property type="match status" value="1"/>
</dbReference>
<dbReference type="InterPro" id="IPR047175">
    <property type="entry name" value="CotS-like"/>
</dbReference>
<reference evidence="1 2" key="1">
    <citation type="submission" date="2020-04" db="EMBL/GenBank/DDBJ databases">
        <title>Genome-Wide Identification of 5-Methylcytosine Sites in Bacterial Genomes By High-Throughput Sequencing of MspJI Restriction Fragments.</title>
        <authorList>
            <person name="Wu V."/>
        </authorList>
    </citation>
    <scope>NUCLEOTIDE SEQUENCE [LARGE SCALE GENOMIC DNA]</scope>
    <source>
        <strain evidence="1 2">S2</strain>
    </source>
</reference>
<gene>
    <name evidence="1" type="primary">yutH</name>
    <name evidence="1" type="ORF">HFZ78_30150</name>
</gene>
<dbReference type="PANTHER" id="PTHR39179:SF2">
    <property type="entry name" value="ENDOSPORE COAT-ASSOCIATED PROTEIN YUTH"/>
    <property type="match status" value="1"/>
</dbReference>
<evidence type="ECO:0000313" key="1">
    <source>
        <dbReference type="EMBL" id="QIZ10454.1"/>
    </source>
</evidence>
<dbReference type="Proteomes" id="UP000501868">
    <property type="component" value="Chromosome"/>
</dbReference>
<sequence>MLQKMLENQYGITVDEYVKLDTYDALRGNGWLYLISKPTGKEEEDLAELEKISQHLRNYGDQNVPVFLQSKEGHLITTWEENKYCVLANRQTEAQRKIKLGRKLARFHERGRRVPFQIERSSRIGQWKSLWEKRLEQMEKVWNGLLFQTPEDEFQRMFIDSFPYYLGLTENAIQYLVDTEIDDEPLETDSGTVCHERFTQKTWGPLNNYMIKNPFDWVFDHRSRDLAEWTRERYLHNFQTYDVELKRFFEEYQSISPLSPFTWRLLYSRLIFPLHYFECIESYYITTSEQDKKVLEEKLARILRQSGDYERFLAGFYQLTDAPIKTLKLPLLEWLY</sequence>
<accession>A0A6H1P9Z8</accession>
<organism evidence="1 2">
    <name type="scientific">Priestia megaterium</name>
    <name type="common">Bacillus megaterium</name>
    <dbReference type="NCBI Taxonomy" id="1404"/>
    <lineage>
        <taxon>Bacteria</taxon>
        <taxon>Bacillati</taxon>
        <taxon>Bacillota</taxon>
        <taxon>Bacilli</taxon>
        <taxon>Bacillales</taxon>
        <taxon>Bacillaceae</taxon>
        <taxon>Priestia</taxon>
    </lineage>
</organism>
<proteinExistence type="predicted"/>
<name>A0A6H1P9Z8_PRIMG</name>
<dbReference type="NCBIfam" id="TIGR02905">
    <property type="entry name" value="spore_yutH"/>
    <property type="match status" value="1"/>
</dbReference>
<dbReference type="InterPro" id="IPR014254">
    <property type="entry name" value="Spore_coat_YutH"/>
</dbReference>
<dbReference type="GO" id="GO:0042601">
    <property type="term" value="C:endospore-forming forespore"/>
    <property type="evidence" value="ECO:0007669"/>
    <property type="project" value="TreeGrafter"/>
</dbReference>
<dbReference type="SUPFAM" id="SSF56112">
    <property type="entry name" value="Protein kinase-like (PK-like)"/>
    <property type="match status" value="1"/>
</dbReference>
<keyword evidence="1" id="KW-0946">Virion</keyword>